<evidence type="ECO:0000313" key="1">
    <source>
        <dbReference type="EMBL" id="KAI9918932.1"/>
    </source>
</evidence>
<reference evidence="1 2" key="1">
    <citation type="journal article" date="2022" name="bioRxiv">
        <title>The genome of the oomycete Peronosclerospora sorghi, a cosmopolitan pathogen of maize and sorghum, is inflated with dispersed pseudogenes.</title>
        <authorList>
            <person name="Fletcher K."/>
            <person name="Martin F."/>
            <person name="Isakeit T."/>
            <person name="Cavanaugh K."/>
            <person name="Magill C."/>
            <person name="Michelmore R."/>
        </authorList>
    </citation>
    <scope>NUCLEOTIDE SEQUENCE [LARGE SCALE GENOMIC DNA]</scope>
    <source>
        <strain evidence="1">P6</strain>
    </source>
</reference>
<gene>
    <name evidence="1" type="ORF">PsorP6_011580</name>
</gene>
<accession>A0ACC0WK15</accession>
<protein>
    <submittedName>
        <fullName evidence="1">Uncharacterized protein</fullName>
    </submittedName>
</protein>
<dbReference type="EMBL" id="CM047591">
    <property type="protein sequence ID" value="KAI9918932.1"/>
    <property type="molecule type" value="Genomic_DNA"/>
</dbReference>
<name>A0ACC0WK15_9STRA</name>
<evidence type="ECO:0000313" key="2">
    <source>
        <dbReference type="Proteomes" id="UP001163321"/>
    </source>
</evidence>
<comment type="caution">
    <text evidence="1">The sequence shown here is derived from an EMBL/GenBank/DDBJ whole genome shotgun (WGS) entry which is preliminary data.</text>
</comment>
<sequence length="98" mass="11146">MFRALTFGHGHLWLVTISKRFLRKVTEIFLHSILVYAVYLEKTRSSGIKLLNPVLLTCRQNFALTRSKSYPVSFALAESCDYYSIAVLQKLAGDTAVF</sequence>
<proteinExistence type="predicted"/>
<organism evidence="1 2">
    <name type="scientific">Peronosclerospora sorghi</name>
    <dbReference type="NCBI Taxonomy" id="230839"/>
    <lineage>
        <taxon>Eukaryota</taxon>
        <taxon>Sar</taxon>
        <taxon>Stramenopiles</taxon>
        <taxon>Oomycota</taxon>
        <taxon>Peronosporomycetes</taxon>
        <taxon>Peronosporales</taxon>
        <taxon>Peronosporaceae</taxon>
        <taxon>Peronosclerospora</taxon>
    </lineage>
</organism>
<dbReference type="Proteomes" id="UP001163321">
    <property type="component" value="Chromosome 12"/>
</dbReference>
<keyword evidence="2" id="KW-1185">Reference proteome</keyword>